<dbReference type="AlphaFoldDB" id="A0A0D1JH87"/>
<organism evidence="3 4">
    <name type="scientific">Bacillus subtilis</name>
    <dbReference type="NCBI Taxonomy" id="1423"/>
    <lineage>
        <taxon>Bacteria</taxon>
        <taxon>Bacillati</taxon>
        <taxon>Bacillota</taxon>
        <taxon>Bacilli</taxon>
        <taxon>Bacillales</taxon>
        <taxon>Bacillaceae</taxon>
        <taxon>Bacillus</taxon>
    </lineage>
</organism>
<keyword evidence="1 3" id="KW-0808">Transferase</keyword>
<dbReference type="STRING" id="483913.AN935_05010"/>
<keyword evidence="1 3" id="KW-0032">Aminotransferase</keyword>
<name>A0A0D1JH87_BACIU</name>
<dbReference type="PROSITE" id="PS00105">
    <property type="entry name" value="AA_TRANSFER_CLASS_1"/>
    <property type="match status" value="1"/>
</dbReference>
<evidence type="ECO:0000313" key="4">
    <source>
        <dbReference type="Proteomes" id="UP000032247"/>
    </source>
</evidence>
<dbReference type="EMBL" id="JXBC01000002">
    <property type="protein sequence ID" value="KIU11899.1"/>
    <property type="molecule type" value="Genomic_DNA"/>
</dbReference>
<comment type="cofactor">
    <cofactor evidence="1">
        <name>pyridoxal 5'-phosphate</name>
        <dbReference type="ChEBI" id="CHEBI:597326"/>
    </cofactor>
</comment>
<evidence type="ECO:0000256" key="1">
    <source>
        <dbReference type="RuleBase" id="RU000481"/>
    </source>
</evidence>
<accession>A0A0D1JH87</accession>
<dbReference type="SUPFAM" id="SSF53383">
    <property type="entry name" value="PLP-dependent transferases"/>
    <property type="match status" value="1"/>
</dbReference>
<dbReference type="PRINTS" id="PR00753">
    <property type="entry name" value="ACCSYNTHASE"/>
</dbReference>
<dbReference type="PANTHER" id="PTHR42691:SF1">
    <property type="entry name" value="ASPARTATE AMINOTRANSFERASE YHDR-RELATED"/>
    <property type="match status" value="1"/>
</dbReference>
<feature type="domain" description="Aminotransferase class I/classII large" evidence="2">
    <location>
        <begin position="38"/>
        <end position="380"/>
    </location>
</feature>
<gene>
    <name evidence="3" type="ORF">SC09_Contig19orf00179</name>
</gene>
<proteinExistence type="inferred from homology"/>
<dbReference type="RefSeq" id="WP_024572997.1">
    <property type="nucleotide sequence ID" value="NZ_CP035402.1"/>
</dbReference>
<dbReference type="EC" id="2.6.1.-" evidence="1"/>
<comment type="similarity">
    <text evidence="1">Belongs to the class-I pyridoxal-phosphate-dependent aminotransferase family.</text>
</comment>
<dbReference type="Proteomes" id="UP000032247">
    <property type="component" value="Unassembled WGS sequence"/>
</dbReference>
<dbReference type="InterPro" id="IPR004839">
    <property type="entry name" value="Aminotransferase_I/II_large"/>
</dbReference>
<dbReference type="Gene3D" id="3.40.640.10">
    <property type="entry name" value="Type I PLP-dependent aspartate aminotransferase-like (Major domain)"/>
    <property type="match status" value="1"/>
</dbReference>
<comment type="caution">
    <text evidence="3">The sequence shown here is derived from an EMBL/GenBank/DDBJ whole genome shotgun (WGS) entry which is preliminary data.</text>
</comment>
<dbReference type="InterPro" id="IPR015424">
    <property type="entry name" value="PyrdxlP-dep_Trfase"/>
</dbReference>
<evidence type="ECO:0000313" key="3">
    <source>
        <dbReference type="EMBL" id="KIU11899.1"/>
    </source>
</evidence>
<dbReference type="GO" id="GO:0008483">
    <property type="term" value="F:transaminase activity"/>
    <property type="evidence" value="ECO:0007669"/>
    <property type="project" value="UniProtKB-KW"/>
</dbReference>
<dbReference type="InterPro" id="IPR004838">
    <property type="entry name" value="NHTrfase_class1_PyrdxlP-BS"/>
</dbReference>
<dbReference type="CDD" id="cd00609">
    <property type="entry name" value="AAT_like"/>
    <property type="match status" value="1"/>
</dbReference>
<dbReference type="PATRIC" id="fig|1423.173.peg.781"/>
<dbReference type="PANTHER" id="PTHR42691">
    <property type="entry name" value="ASPARTATE AMINOTRANSFERASE YHDR-RELATED"/>
    <property type="match status" value="1"/>
</dbReference>
<dbReference type="InterPro" id="IPR015421">
    <property type="entry name" value="PyrdxlP-dep_Trfase_major"/>
</dbReference>
<evidence type="ECO:0000259" key="2">
    <source>
        <dbReference type="Pfam" id="PF00155"/>
    </source>
</evidence>
<sequence>MKLAGLSREVEENLNKGSWIRKLFDEGARLKKEFGEDQVFDFSLGNPIVEPPEAFKRALIEEAEKGSHGYIQNQGLPAAREKVAQFLGSRFEADFSAERIVMTVGAGGALNVALKSIVNPGEEVIILAPYFAEYKLYIENYGGKAVSCPLTGRFEIDIEAVRQSITPQTKGLILNTPHNPTGTVLSQKNIDDLGALLKEIEEKSGQTIYVLFDEPYSQLIYDEELANPFQSYHRVILASSFSKDLGIAGERLGYIGLDSRMPDADLLINAFVYCNRTLGFVNAPVMMQRAVARMDDLRVDASAYKERRDLMVDILKEAGFEFEMPKGGFFVFPKSPIEDEVAFCVHAAQKYKLLIVPSSGFGMSGHFRLSFSVPIEQIKNSRDIFISLYKDFA</sequence>
<dbReference type="NCBIfam" id="NF005305">
    <property type="entry name" value="PRK06836.1"/>
    <property type="match status" value="1"/>
</dbReference>
<dbReference type="Pfam" id="PF00155">
    <property type="entry name" value="Aminotran_1_2"/>
    <property type="match status" value="1"/>
</dbReference>
<reference evidence="3 4" key="1">
    <citation type="submission" date="2014-12" db="EMBL/GenBank/DDBJ databases">
        <title>Comparative genome analysis of Bacillus coagulans HM-08, Clostridium butyricum HM-68, Bacillus subtilis HM-66 and Bacillus licheniformis BL-09.</title>
        <authorList>
            <person name="Zhang H."/>
        </authorList>
    </citation>
    <scope>NUCLEOTIDE SEQUENCE [LARGE SCALE GENOMIC DNA]</scope>
    <source>
        <strain evidence="3 4">HM-66</strain>
    </source>
</reference>
<protein>
    <recommendedName>
        <fullName evidence="1">Aminotransferase</fullName>
        <ecNumber evidence="1">2.6.1.-</ecNumber>
    </recommendedName>
</protein>
<dbReference type="GO" id="GO:0030170">
    <property type="term" value="F:pyridoxal phosphate binding"/>
    <property type="evidence" value="ECO:0007669"/>
    <property type="project" value="InterPro"/>
</dbReference>